<name>A0A5J4KQ24_9CHLR</name>
<feature type="repeat" description="TPR" evidence="1">
    <location>
        <begin position="13"/>
        <end position="46"/>
    </location>
</feature>
<reference evidence="2 3" key="1">
    <citation type="submission" date="2019-10" db="EMBL/GenBank/DDBJ databases">
        <title>Dictyobacter vulcani sp. nov., within the class Ktedonobacteria, isolated from soil of volcanic Mt. Zao.</title>
        <authorList>
            <person name="Zheng Y."/>
            <person name="Wang C.M."/>
            <person name="Sakai Y."/>
            <person name="Abe K."/>
            <person name="Yokota A."/>
            <person name="Yabe S."/>
        </authorList>
    </citation>
    <scope>NUCLEOTIDE SEQUENCE [LARGE SCALE GENOMIC DNA]</scope>
    <source>
        <strain evidence="2 3">W12</strain>
    </source>
</reference>
<organism evidence="2 3">
    <name type="scientific">Dictyobacter vulcani</name>
    <dbReference type="NCBI Taxonomy" id="2607529"/>
    <lineage>
        <taxon>Bacteria</taxon>
        <taxon>Bacillati</taxon>
        <taxon>Chloroflexota</taxon>
        <taxon>Ktedonobacteria</taxon>
        <taxon>Ktedonobacterales</taxon>
        <taxon>Dictyobacteraceae</taxon>
        <taxon>Dictyobacter</taxon>
    </lineage>
</organism>
<evidence type="ECO:0000313" key="3">
    <source>
        <dbReference type="Proteomes" id="UP000326912"/>
    </source>
</evidence>
<sequence length="210" mass="23454">MTDQLQRAHQGEVQARVAIGKQNFQQGKYSDAMQSFDKLLTLSYCDAACQKEVKGLDATSLWNVGKDQLTNACSMAVTTYQRLDKDFADTTEGKNAHNALKQPQNVTGHFVNDVPDRHFTRMSLVKGLRGHMTSDQMFSLWDHTTLKTDMNANGDFTFTGIPQGNYDLLWYQNVNGTEHVAFRYNDLTLVPLHHANVGPLCPVDVGTVNA</sequence>
<accession>A0A5J4KQ24</accession>
<dbReference type="AlphaFoldDB" id="A0A5J4KQ24"/>
<evidence type="ECO:0000313" key="2">
    <source>
        <dbReference type="EMBL" id="GER91798.1"/>
    </source>
</evidence>
<evidence type="ECO:0000256" key="1">
    <source>
        <dbReference type="PROSITE-ProRule" id="PRU00339"/>
    </source>
</evidence>
<dbReference type="Proteomes" id="UP000326912">
    <property type="component" value="Unassembled WGS sequence"/>
</dbReference>
<proteinExistence type="predicted"/>
<dbReference type="EMBL" id="BKZW01000004">
    <property type="protein sequence ID" value="GER91798.1"/>
    <property type="molecule type" value="Genomic_DNA"/>
</dbReference>
<gene>
    <name evidence="2" type="ORF">KDW_59600</name>
</gene>
<dbReference type="PROSITE" id="PS50005">
    <property type="entry name" value="TPR"/>
    <property type="match status" value="1"/>
</dbReference>
<keyword evidence="1" id="KW-0802">TPR repeat</keyword>
<dbReference type="SUPFAM" id="SSF117074">
    <property type="entry name" value="Hypothetical protein PA1324"/>
    <property type="match status" value="1"/>
</dbReference>
<comment type="caution">
    <text evidence="2">The sequence shown here is derived from an EMBL/GenBank/DDBJ whole genome shotgun (WGS) entry which is preliminary data.</text>
</comment>
<dbReference type="InterPro" id="IPR019734">
    <property type="entry name" value="TPR_rpt"/>
</dbReference>
<protein>
    <submittedName>
        <fullName evidence="2">Uncharacterized protein</fullName>
    </submittedName>
</protein>
<dbReference type="RefSeq" id="WP_151759398.1">
    <property type="nucleotide sequence ID" value="NZ_BKZW01000004.1"/>
</dbReference>
<keyword evidence="3" id="KW-1185">Reference proteome</keyword>